<sequence length="329" mass="36309">MSSYDLPADEIITPAQFQASMKLVRLQIAVPISVLMSMGTNLVCALALKPGLRGIMDLYPTLLTPNVPMLGFYWALTFVLQVGFCLNLLLARKDVTKETLVHGVGLRFSAANWLQAGWAVCFTLQFFLGAEILLIINAINLLSIQFTLLPYPASLRHPLDALFIHAPIILLSVILFELDWLHSGFIALGWVIKDEAKWGKWTWQAVGAVGGVNLVMAIWEGVRGNYLMAFASEYVLLALLFSSPRTNPTLPTTALPKPTGLIVMLIICLVLHPVAILAGVAWKRTREREGRIRLHEEVEEAEAEADAEAARHGHSHAHAHTHADRTSRA</sequence>
<reference evidence="3" key="1">
    <citation type="journal article" date="2022" name="G3 (Bethesda)">
        <title>High quality genome of the basidiomycete yeast Dioszegia hungarica PDD-24b-2 isolated from cloud water.</title>
        <authorList>
            <person name="Jarrige D."/>
            <person name="Haridas S."/>
            <person name="Bleykasten-Grosshans C."/>
            <person name="Joly M."/>
            <person name="Nadalig T."/>
            <person name="Sancelme M."/>
            <person name="Vuilleumier S."/>
            <person name="Grigoriev I.V."/>
            <person name="Amato P."/>
            <person name="Bringel F."/>
        </authorList>
    </citation>
    <scope>NUCLEOTIDE SEQUENCE</scope>
    <source>
        <strain evidence="3">PDD-24b-2</strain>
    </source>
</reference>
<organism evidence="3 4">
    <name type="scientific">Dioszegia hungarica</name>
    <dbReference type="NCBI Taxonomy" id="4972"/>
    <lineage>
        <taxon>Eukaryota</taxon>
        <taxon>Fungi</taxon>
        <taxon>Dikarya</taxon>
        <taxon>Basidiomycota</taxon>
        <taxon>Agaricomycotina</taxon>
        <taxon>Tremellomycetes</taxon>
        <taxon>Tremellales</taxon>
        <taxon>Bulleribasidiaceae</taxon>
        <taxon>Dioszegia</taxon>
    </lineage>
</organism>
<keyword evidence="2" id="KW-1133">Transmembrane helix</keyword>
<dbReference type="AlphaFoldDB" id="A0AA38LYZ3"/>
<feature type="transmembrane region" description="Helical" evidence="2">
    <location>
        <begin position="262"/>
        <end position="282"/>
    </location>
</feature>
<dbReference type="PANTHER" id="PTHR37992">
    <property type="entry name" value="EXPRESSED PROTEIN"/>
    <property type="match status" value="1"/>
</dbReference>
<feature type="transmembrane region" description="Helical" evidence="2">
    <location>
        <begin position="28"/>
        <end position="52"/>
    </location>
</feature>
<dbReference type="RefSeq" id="XP_052949648.1">
    <property type="nucleotide sequence ID" value="XM_053091003.1"/>
</dbReference>
<proteinExistence type="predicted"/>
<protein>
    <submittedName>
        <fullName evidence="3">Uncharacterized protein</fullName>
    </submittedName>
</protein>
<gene>
    <name evidence="3" type="ORF">MKK02DRAFT_40200</name>
</gene>
<dbReference type="InterPro" id="IPR013920">
    <property type="entry name" value="DUF1774_fun"/>
</dbReference>
<name>A0AA38LYZ3_9TREE</name>
<evidence type="ECO:0000313" key="4">
    <source>
        <dbReference type="Proteomes" id="UP001164286"/>
    </source>
</evidence>
<comment type="caution">
    <text evidence="3">The sequence shown here is derived from an EMBL/GenBank/DDBJ whole genome shotgun (WGS) entry which is preliminary data.</text>
</comment>
<evidence type="ECO:0000256" key="2">
    <source>
        <dbReference type="SAM" id="Phobius"/>
    </source>
</evidence>
<keyword evidence="2" id="KW-0812">Transmembrane</keyword>
<feature type="region of interest" description="Disordered" evidence="1">
    <location>
        <begin position="303"/>
        <end position="329"/>
    </location>
</feature>
<evidence type="ECO:0000313" key="3">
    <source>
        <dbReference type="EMBL" id="KAI9639871.1"/>
    </source>
</evidence>
<dbReference type="GeneID" id="77730208"/>
<feature type="transmembrane region" description="Helical" evidence="2">
    <location>
        <begin position="161"/>
        <end position="181"/>
    </location>
</feature>
<evidence type="ECO:0000256" key="1">
    <source>
        <dbReference type="SAM" id="MobiDB-lite"/>
    </source>
</evidence>
<accession>A0AA38LYZ3</accession>
<feature type="transmembrane region" description="Helical" evidence="2">
    <location>
        <begin position="201"/>
        <end position="219"/>
    </location>
</feature>
<feature type="transmembrane region" description="Helical" evidence="2">
    <location>
        <begin position="132"/>
        <end position="149"/>
    </location>
</feature>
<dbReference type="Proteomes" id="UP001164286">
    <property type="component" value="Unassembled WGS sequence"/>
</dbReference>
<dbReference type="PANTHER" id="PTHR37992:SF1">
    <property type="entry name" value="DUF1774-DOMAIN-CONTAINING PROTEIN"/>
    <property type="match status" value="1"/>
</dbReference>
<dbReference type="EMBL" id="JAKWFO010000001">
    <property type="protein sequence ID" value="KAI9639871.1"/>
    <property type="molecule type" value="Genomic_DNA"/>
</dbReference>
<keyword evidence="4" id="KW-1185">Reference proteome</keyword>
<keyword evidence="2" id="KW-0472">Membrane</keyword>
<feature type="transmembrane region" description="Helical" evidence="2">
    <location>
        <begin position="72"/>
        <end position="92"/>
    </location>
</feature>